<keyword evidence="6 8" id="KW-1133">Transmembrane helix</keyword>
<dbReference type="InterPro" id="IPR050297">
    <property type="entry name" value="LipidA_mod_glycosyltrf_83"/>
</dbReference>
<dbReference type="GO" id="GO:0010041">
    <property type="term" value="P:response to iron(III) ion"/>
    <property type="evidence" value="ECO:0007669"/>
    <property type="project" value="TreeGrafter"/>
</dbReference>
<comment type="subcellular location">
    <subcellularLocation>
        <location evidence="1">Cell membrane</location>
        <topology evidence="1">Multi-pass membrane protein</topology>
    </subcellularLocation>
</comment>
<accession>A0A1F8BLB1</accession>
<feature type="transmembrane region" description="Helical" evidence="8">
    <location>
        <begin position="327"/>
        <end position="345"/>
    </location>
</feature>
<keyword evidence="5 8" id="KW-0812">Transmembrane</keyword>
<dbReference type="AlphaFoldDB" id="A0A1F8BLB1"/>
<feature type="transmembrane region" description="Helical" evidence="8">
    <location>
        <begin position="194"/>
        <end position="214"/>
    </location>
</feature>
<evidence type="ECO:0000313" key="9">
    <source>
        <dbReference type="EMBL" id="OGM64857.1"/>
    </source>
</evidence>
<evidence type="ECO:0000256" key="3">
    <source>
        <dbReference type="ARBA" id="ARBA00022676"/>
    </source>
</evidence>
<feature type="transmembrane region" description="Helical" evidence="8">
    <location>
        <begin position="131"/>
        <end position="150"/>
    </location>
</feature>
<evidence type="ECO:0000313" key="10">
    <source>
        <dbReference type="Proteomes" id="UP000176725"/>
    </source>
</evidence>
<dbReference type="GO" id="GO:0009103">
    <property type="term" value="P:lipopolysaccharide biosynthetic process"/>
    <property type="evidence" value="ECO:0007669"/>
    <property type="project" value="UniProtKB-ARBA"/>
</dbReference>
<feature type="transmembrane region" description="Helical" evidence="8">
    <location>
        <begin position="77"/>
        <end position="94"/>
    </location>
</feature>
<feature type="transmembrane region" description="Helical" evidence="8">
    <location>
        <begin position="226"/>
        <end position="245"/>
    </location>
</feature>
<feature type="transmembrane region" description="Helical" evidence="8">
    <location>
        <begin position="415"/>
        <end position="436"/>
    </location>
</feature>
<proteinExistence type="predicted"/>
<keyword evidence="7 8" id="KW-0472">Membrane</keyword>
<evidence type="ECO:0000256" key="7">
    <source>
        <dbReference type="ARBA" id="ARBA00023136"/>
    </source>
</evidence>
<organism evidence="9 10">
    <name type="scientific">Candidatus Woesebacteria bacterium RIFCSPLOWO2_01_FULL_39_25</name>
    <dbReference type="NCBI Taxonomy" id="1802521"/>
    <lineage>
        <taxon>Bacteria</taxon>
        <taxon>Candidatus Woeseibacteriota</taxon>
    </lineage>
</organism>
<gene>
    <name evidence="9" type="ORF">A2893_04355</name>
</gene>
<dbReference type="Proteomes" id="UP000176725">
    <property type="component" value="Unassembled WGS sequence"/>
</dbReference>
<evidence type="ECO:0000256" key="5">
    <source>
        <dbReference type="ARBA" id="ARBA00022692"/>
    </source>
</evidence>
<keyword evidence="2" id="KW-1003">Cell membrane</keyword>
<evidence type="ECO:0000256" key="6">
    <source>
        <dbReference type="ARBA" id="ARBA00022989"/>
    </source>
</evidence>
<dbReference type="GO" id="GO:0016763">
    <property type="term" value="F:pentosyltransferase activity"/>
    <property type="evidence" value="ECO:0007669"/>
    <property type="project" value="TreeGrafter"/>
</dbReference>
<dbReference type="EMBL" id="MGHH01000007">
    <property type="protein sequence ID" value="OGM64857.1"/>
    <property type="molecule type" value="Genomic_DNA"/>
</dbReference>
<name>A0A1F8BLB1_9BACT</name>
<feature type="transmembrane region" description="Helical" evidence="8">
    <location>
        <begin position="101"/>
        <end position="119"/>
    </location>
</feature>
<feature type="transmembrane region" description="Helical" evidence="8">
    <location>
        <begin position="12"/>
        <end position="30"/>
    </location>
</feature>
<evidence type="ECO:0000256" key="4">
    <source>
        <dbReference type="ARBA" id="ARBA00022679"/>
    </source>
</evidence>
<feature type="transmembrane region" description="Helical" evidence="8">
    <location>
        <begin position="378"/>
        <end position="403"/>
    </location>
</feature>
<comment type="caution">
    <text evidence="9">The sequence shown here is derived from an EMBL/GenBank/DDBJ whole genome shotgun (WGS) entry which is preliminary data.</text>
</comment>
<evidence type="ECO:0008006" key="11">
    <source>
        <dbReference type="Google" id="ProtNLM"/>
    </source>
</evidence>
<dbReference type="PANTHER" id="PTHR33908:SF3">
    <property type="entry name" value="UNDECAPRENYL PHOSPHATE-ALPHA-4-AMINO-4-DEOXY-L-ARABINOSE ARABINOSYL TRANSFERASE"/>
    <property type="match status" value="1"/>
</dbReference>
<protein>
    <recommendedName>
        <fullName evidence="11">Glycosyltransferase RgtA/B/C/D-like domain-containing protein</fullName>
    </recommendedName>
</protein>
<keyword evidence="3" id="KW-0328">Glycosyltransferase</keyword>
<evidence type="ECO:0000256" key="8">
    <source>
        <dbReference type="SAM" id="Phobius"/>
    </source>
</evidence>
<dbReference type="STRING" id="1802521.A2893_04355"/>
<feature type="transmembrane region" description="Helical" evidence="8">
    <location>
        <begin position="354"/>
        <end position="372"/>
    </location>
</feature>
<reference evidence="9 10" key="1">
    <citation type="journal article" date="2016" name="Nat. Commun.">
        <title>Thousands of microbial genomes shed light on interconnected biogeochemical processes in an aquifer system.</title>
        <authorList>
            <person name="Anantharaman K."/>
            <person name="Brown C.T."/>
            <person name="Hug L.A."/>
            <person name="Sharon I."/>
            <person name="Castelle C.J."/>
            <person name="Probst A.J."/>
            <person name="Thomas B.C."/>
            <person name="Singh A."/>
            <person name="Wilkins M.J."/>
            <person name="Karaoz U."/>
            <person name="Brodie E.L."/>
            <person name="Williams K.H."/>
            <person name="Hubbard S.S."/>
            <person name="Banfield J.F."/>
        </authorList>
    </citation>
    <scope>NUCLEOTIDE SEQUENCE [LARGE SCALE GENOMIC DNA]</scope>
</reference>
<keyword evidence="4" id="KW-0808">Transferase</keyword>
<dbReference type="PANTHER" id="PTHR33908">
    <property type="entry name" value="MANNOSYLTRANSFERASE YKCB-RELATED"/>
    <property type="match status" value="1"/>
</dbReference>
<evidence type="ECO:0000256" key="1">
    <source>
        <dbReference type="ARBA" id="ARBA00004651"/>
    </source>
</evidence>
<feature type="transmembrane region" description="Helical" evidence="8">
    <location>
        <begin position="162"/>
        <end position="182"/>
    </location>
</feature>
<sequence length="592" mass="69379">MHTIIIRFLKKNFLIVWITLLAVFLRFVAIESAPPSLNWDEVSHGFNAYSILKTGKDEWGFTLPTIFRAYGDYKLPVYIYLTAISEFFFGLNTFAVRLPSVLAGIGTVIFAYLLVLELFSQFNHQSPITNHQSLATITALLVAIEPWSLFLSRGAFEANLSLFFIVSGVYFFLKGLHAISYLLPATILFGLSVWTYNSARIFVPLLMIVIIFIFRKDLTSVFKKNNRIFVYCLLLTVFFFLPMFYQLLNTSGQARYGEVAIIDQGAIAQIIEARQNSSFGQTITRLLYNRPVYFMQRFISNWASHFTCSFLFFKGGNNYQFSVPDHGLMYLVNLPFFFLGLLLLLKRVFNRDRISILLFSWLILAPIPSSLTREAPHVLRFIVMLPVPMIISAIGIIWVFNWIKDKKLKIRMQSTFLILYFLILSIYSVKYLNTYFNDYRNDFSRSWQYGYKEAVLYAKDNYQKYDKIVVTKAYGEPHEFFLFYWQWDPEAYRNDPGLNRFYQSNWYWVDRFDKFYFVNDWDIPTEEWQDFVLESGKVFKCESIPNDLKPLIEYDAEKCLLITSPGKVPKGWSKLETVNFLDGNFAFEIYEN</sequence>
<evidence type="ECO:0000256" key="2">
    <source>
        <dbReference type="ARBA" id="ARBA00022475"/>
    </source>
</evidence>
<dbReference type="GO" id="GO:0005886">
    <property type="term" value="C:plasma membrane"/>
    <property type="evidence" value="ECO:0007669"/>
    <property type="project" value="UniProtKB-SubCell"/>
</dbReference>